<accession>A0A833REQ9</accession>
<evidence type="ECO:0000256" key="1">
    <source>
        <dbReference type="SAM" id="MobiDB-lite"/>
    </source>
</evidence>
<dbReference type="Pfam" id="PF06784">
    <property type="entry name" value="UPF0240"/>
    <property type="match status" value="1"/>
</dbReference>
<dbReference type="GO" id="GO:0032981">
    <property type="term" value="P:mitochondrial respiratory chain complex I assembly"/>
    <property type="evidence" value="ECO:0007669"/>
    <property type="project" value="InterPro"/>
</dbReference>
<dbReference type="Proteomes" id="UP000655588">
    <property type="component" value="Unassembled WGS sequence"/>
</dbReference>
<organism evidence="2 3">
    <name type="scientific">Frieseomelitta varia</name>
    <dbReference type="NCBI Taxonomy" id="561572"/>
    <lineage>
        <taxon>Eukaryota</taxon>
        <taxon>Metazoa</taxon>
        <taxon>Ecdysozoa</taxon>
        <taxon>Arthropoda</taxon>
        <taxon>Hexapoda</taxon>
        <taxon>Insecta</taxon>
        <taxon>Pterygota</taxon>
        <taxon>Neoptera</taxon>
        <taxon>Endopterygota</taxon>
        <taxon>Hymenoptera</taxon>
        <taxon>Apocrita</taxon>
        <taxon>Aculeata</taxon>
        <taxon>Apoidea</taxon>
        <taxon>Anthophila</taxon>
        <taxon>Apidae</taxon>
        <taxon>Frieseomelitta</taxon>
    </lineage>
</organism>
<evidence type="ECO:0000313" key="2">
    <source>
        <dbReference type="EMBL" id="KAF3427459.1"/>
    </source>
</evidence>
<evidence type="ECO:0000313" key="3">
    <source>
        <dbReference type="Proteomes" id="UP000655588"/>
    </source>
</evidence>
<sequence>MGKVYSYMTRPIRSFNIENRTARILERKKPVPAPQYPSVEKQKELVDKLKPDFKETMLKKDPELHDRLKNVFVQSKDPEITPTSHRPLPQDRSHYSLDEISKSIVPIRGKCTVNQIVEFITKHQENKTEYSIERISQDYKIDKKTVENILQNFKLFHHLKEETPLMLDDKKKN</sequence>
<comment type="caution">
    <text evidence="2">The sequence shown here is derived from an EMBL/GenBank/DDBJ whole genome shotgun (WGS) entry which is preliminary data.</text>
</comment>
<dbReference type="EMBL" id="WNWW01000252">
    <property type="protein sequence ID" value="KAF3427459.1"/>
    <property type="molecule type" value="Genomic_DNA"/>
</dbReference>
<dbReference type="AlphaFoldDB" id="A0A833REQ9"/>
<name>A0A833REQ9_9HYME</name>
<dbReference type="PANTHER" id="PTHR13338:SF4">
    <property type="entry name" value="NADH DEHYDROGENASE [UBIQUINONE] 1 ALPHA SUBCOMPLEX ASSEMBLY FACTOR 4"/>
    <property type="match status" value="1"/>
</dbReference>
<dbReference type="InterPro" id="IPR009622">
    <property type="entry name" value="NDUFAF4"/>
</dbReference>
<keyword evidence="3" id="KW-1185">Reference proteome</keyword>
<feature type="region of interest" description="Disordered" evidence="1">
    <location>
        <begin position="73"/>
        <end position="92"/>
    </location>
</feature>
<dbReference type="GO" id="GO:0005739">
    <property type="term" value="C:mitochondrion"/>
    <property type="evidence" value="ECO:0007669"/>
    <property type="project" value="TreeGrafter"/>
</dbReference>
<dbReference type="PANTHER" id="PTHR13338">
    <property type="entry name" value="UPF0240 PROTEIN"/>
    <property type="match status" value="1"/>
</dbReference>
<proteinExistence type="predicted"/>
<evidence type="ECO:0008006" key="4">
    <source>
        <dbReference type="Google" id="ProtNLM"/>
    </source>
</evidence>
<gene>
    <name evidence="2" type="ORF">E2986_03215</name>
</gene>
<protein>
    <recommendedName>
        <fullName evidence="4">Protein NDUFAF4 homolog</fullName>
    </recommendedName>
</protein>
<reference evidence="2" key="1">
    <citation type="submission" date="2019-11" db="EMBL/GenBank/DDBJ databases">
        <title>The nuclear and mitochondrial genomes of Frieseomelitta varia - a highly eusocial stingless bee (Meliponini) with a permanently sterile worker caste.</title>
        <authorList>
            <person name="Freitas F.C.P."/>
            <person name="Lourenco A.P."/>
            <person name="Nunes F.M.F."/>
            <person name="Paschoal A.R."/>
            <person name="Abreu F.C.P."/>
            <person name="Barbin F.O."/>
            <person name="Bataglia L."/>
            <person name="Cardoso-Junior C.A.M."/>
            <person name="Cervoni M.S."/>
            <person name="Silva S.R."/>
            <person name="Dalarmi F."/>
            <person name="Del Lama M.A."/>
            <person name="Depintor T.S."/>
            <person name="Ferreira K.M."/>
            <person name="Goria P.S."/>
            <person name="Jaskot M.C."/>
            <person name="Lago D.C."/>
            <person name="Luna-Lucena D."/>
            <person name="Moda L.M."/>
            <person name="Nascimento L."/>
            <person name="Pedrino M."/>
            <person name="Rabico F.O."/>
            <person name="Sanches F.C."/>
            <person name="Santos D.E."/>
            <person name="Santos C.G."/>
            <person name="Vieira J."/>
            <person name="Lopes T.F."/>
            <person name="Barchuk A.R."/>
            <person name="Hartfelder K."/>
            <person name="Simoes Z.L.P."/>
            <person name="Bitondi M.M.G."/>
            <person name="Pinheiro D.G."/>
        </authorList>
    </citation>
    <scope>NUCLEOTIDE SEQUENCE</scope>
    <source>
        <strain evidence="2">USP_RPSP 00005682</strain>
        <tissue evidence="2">Whole individual</tissue>
    </source>
</reference>